<evidence type="ECO:0000256" key="2">
    <source>
        <dbReference type="ARBA" id="ARBA00023082"/>
    </source>
</evidence>
<dbReference type="Pfam" id="PF04542">
    <property type="entry name" value="Sigma70_r2"/>
    <property type="match status" value="1"/>
</dbReference>
<dbReference type="GO" id="GO:0003677">
    <property type="term" value="F:DNA binding"/>
    <property type="evidence" value="ECO:0007669"/>
    <property type="project" value="UniProtKB-KW"/>
</dbReference>
<keyword evidence="4" id="KW-0804">Transcription</keyword>
<dbReference type="InterPro" id="IPR007630">
    <property type="entry name" value="RNA_pol_sigma70_r4"/>
</dbReference>
<evidence type="ECO:0000259" key="6">
    <source>
        <dbReference type="Pfam" id="PF04545"/>
    </source>
</evidence>
<keyword evidence="2" id="KW-0731">Sigma factor</keyword>
<dbReference type="CDD" id="cd06171">
    <property type="entry name" value="Sigma70_r4"/>
    <property type="match status" value="1"/>
</dbReference>
<feature type="domain" description="RNA polymerase sigma-70 region 2" evidence="5">
    <location>
        <begin position="17"/>
        <end position="74"/>
    </location>
</feature>
<dbReference type="Proteomes" id="UP000305524">
    <property type="component" value="Unassembled WGS sequence"/>
</dbReference>
<keyword evidence="3" id="KW-0238">DNA-binding</keyword>
<sequence length="158" mass="18835">MKPATFADTVVLYEGMIVNQIKRLNIYQDYEEYYQCGLIGLWHAYERYEEEKGSFPAYAVVTVRGYILERLKKECVVQERYVCTDEYEERFECEDAGTRAKAKEFMSVLDEREKHIISERFFTGKNMGEIASEMGMTYYQVRWVYRQALEKMRDSVRG</sequence>
<feature type="domain" description="RNA polymerase sigma-70 region 4" evidence="6">
    <location>
        <begin position="106"/>
        <end position="153"/>
    </location>
</feature>
<dbReference type="GO" id="GO:0006352">
    <property type="term" value="P:DNA-templated transcription initiation"/>
    <property type="evidence" value="ECO:0007669"/>
    <property type="project" value="InterPro"/>
</dbReference>
<dbReference type="GO" id="GO:0016987">
    <property type="term" value="F:sigma factor activity"/>
    <property type="evidence" value="ECO:0007669"/>
    <property type="project" value="UniProtKB-KW"/>
</dbReference>
<comment type="caution">
    <text evidence="7">The sequence shown here is derived from an EMBL/GenBank/DDBJ whole genome shotgun (WGS) entry which is preliminary data.</text>
</comment>
<evidence type="ECO:0000259" key="5">
    <source>
        <dbReference type="Pfam" id="PF04542"/>
    </source>
</evidence>
<organism evidence="7 8">
    <name type="scientific">Bacillus mycoides</name>
    <dbReference type="NCBI Taxonomy" id="1405"/>
    <lineage>
        <taxon>Bacteria</taxon>
        <taxon>Bacillati</taxon>
        <taxon>Bacillota</taxon>
        <taxon>Bacilli</taxon>
        <taxon>Bacillales</taxon>
        <taxon>Bacillaceae</taxon>
        <taxon>Bacillus</taxon>
        <taxon>Bacillus cereus group</taxon>
    </lineage>
</organism>
<dbReference type="InterPro" id="IPR013324">
    <property type="entry name" value="RNA_pol_sigma_r3/r4-like"/>
</dbReference>
<name>A0A4U3A7T3_BACMY</name>
<dbReference type="EMBL" id="SZOD01000432">
    <property type="protein sequence ID" value="TKI83382.1"/>
    <property type="molecule type" value="Genomic_DNA"/>
</dbReference>
<evidence type="ECO:0000256" key="1">
    <source>
        <dbReference type="ARBA" id="ARBA00023015"/>
    </source>
</evidence>
<dbReference type="InterPro" id="IPR007627">
    <property type="entry name" value="RNA_pol_sigma70_r2"/>
</dbReference>
<keyword evidence="1" id="KW-0805">Transcription regulation</keyword>
<dbReference type="NCBIfam" id="TIGR02937">
    <property type="entry name" value="sigma70-ECF"/>
    <property type="match status" value="1"/>
</dbReference>
<dbReference type="Gene3D" id="1.10.1740.10">
    <property type="match status" value="1"/>
</dbReference>
<dbReference type="SUPFAM" id="SSF88659">
    <property type="entry name" value="Sigma3 and sigma4 domains of RNA polymerase sigma factors"/>
    <property type="match status" value="1"/>
</dbReference>
<evidence type="ECO:0000313" key="8">
    <source>
        <dbReference type="Proteomes" id="UP000305524"/>
    </source>
</evidence>
<proteinExistence type="predicted"/>
<dbReference type="Gene3D" id="1.10.10.10">
    <property type="entry name" value="Winged helix-like DNA-binding domain superfamily/Winged helix DNA-binding domain"/>
    <property type="match status" value="1"/>
</dbReference>
<dbReference type="Pfam" id="PF04545">
    <property type="entry name" value="Sigma70_r4"/>
    <property type="match status" value="1"/>
</dbReference>
<evidence type="ECO:0000313" key="7">
    <source>
        <dbReference type="EMBL" id="TKI83382.1"/>
    </source>
</evidence>
<dbReference type="PANTHER" id="PTHR30385:SF4">
    <property type="entry name" value="RNA POLYMERASE SIGMA-E FACTOR"/>
    <property type="match status" value="1"/>
</dbReference>
<gene>
    <name evidence="7" type="ORF">FC701_17940</name>
</gene>
<accession>A0A4U3A7T3</accession>
<dbReference type="InterPro" id="IPR014284">
    <property type="entry name" value="RNA_pol_sigma-70_dom"/>
</dbReference>
<evidence type="ECO:0000256" key="3">
    <source>
        <dbReference type="ARBA" id="ARBA00023125"/>
    </source>
</evidence>
<dbReference type="InterPro" id="IPR013325">
    <property type="entry name" value="RNA_pol_sigma_r2"/>
</dbReference>
<protein>
    <submittedName>
        <fullName evidence="7">Sigma-70 family RNA polymerase sigma factor</fullName>
    </submittedName>
</protein>
<dbReference type="InterPro" id="IPR036388">
    <property type="entry name" value="WH-like_DNA-bd_sf"/>
</dbReference>
<dbReference type="RefSeq" id="WP_137058233.1">
    <property type="nucleotide sequence ID" value="NZ_SZOD01000432.1"/>
</dbReference>
<dbReference type="SUPFAM" id="SSF88946">
    <property type="entry name" value="Sigma2 domain of RNA polymerase sigma factors"/>
    <property type="match status" value="1"/>
</dbReference>
<dbReference type="AlphaFoldDB" id="A0A4U3A7T3"/>
<reference evidence="7 8" key="1">
    <citation type="journal article" date="2019" name="Environ. Microbiol.">
        <title>An active ?-lactamase is a part of an orchestrated cell wall stress resistance network of Bacillus subtilis and related rhizosphere species.</title>
        <authorList>
            <person name="Bucher T."/>
            <person name="Keren-Paz A."/>
            <person name="Hausser J."/>
            <person name="Olender T."/>
            <person name="Cytryn E."/>
            <person name="Kolodkin-Gal I."/>
        </authorList>
    </citation>
    <scope>NUCLEOTIDE SEQUENCE [LARGE SCALE GENOMIC DNA]</scope>
    <source>
        <strain evidence="7 8">I186</strain>
    </source>
</reference>
<dbReference type="NCBIfam" id="NF005248">
    <property type="entry name" value="PRK06759.1"/>
    <property type="match status" value="1"/>
</dbReference>
<evidence type="ECO:0000256" key="4">
    <source>
        <dbReference type="ARBA" id="ARBA00023163"/>
    </source>
</evidence>
<dbReference type="PANTHER" id="PTHR30385">
    <property type="entry name" value="SIGMA FACTOR F FLAGELLAR"/>
    <property type="match status" value="1"/>
</dbReference>